<organism evidence="1">
    <name type="scientific">Aegilops tauschii</name>
    <name type="common">Tausch's goatgrass</name>
    <name type="synonym">Aegilops squarrosa</name>
    <dbReference type="NCBI Taxonomy" id="37682"/>
    <lineage>
        <taxon>Eukaryota</taxon>
        <taxon>Viridiplantae</taxon>
        <taxon>Streptophyta</taxon>
        <taxon>Embryophyta</taxon>
        <taxon>Tracheophyta</taxon>
        <taxon>Spermatophyta</taxon>
        <taxon>Magnoliopsida</taxon>
        <taxon>Liliopsida</taxon>
        <taxon>Poales</taxon>
        <taxon>Poaceae</taxon>
        <taxon>BOP clade</taxon>
        <taxon>Pooideae</taxon>
        <taxon>Triticodae</taxon>
        <taxon>Triticeae</taxon>
        <taxon>Triticinae</taxon>
        <taxon>Aegilops</taxon>
    </lineage>
</organism>
<protein>
    <submittedName>
        <fullName evidence="1">Tyrosyl-tRNA synthetase</fullName>
    </submittedName>
</protein>
<dbReference type="SUPFAM" id="SSF52374">
    <property type="entry name" value="Nucleotidylyl transferase"/>
    <property type="match status" value="1"/>
</dbReference>
<evidence type="ECO:0000313" key="1">
    <source>
        <dbReference type="EnsemblPlants" id="EMT27242"/>
    </source>
</evidence>
<dbReference type="Gene3D" id="1.10.240.10">
    <property type="entry name" value="Tyrosyl-Transfer RNA Synthetase"/>
    <property type="match status" value="1"/>
</dbReference>
<dbReference type="GO" id="GO:0006437">
    <property type="term" value="P:tyrosyl-tRNA aminoacylation"/>
    <property type="evidence" value="ECO:0007669"/>
    <property type="project" value="TreeGrafter"/>
</dbReference>
<reference evidence="1" key="1">
    <citation type="submission" date="2015-06" db="UniProtKB">
        <authorList>
            <consortium name="EnsemblPlants"/>
        </authorList>
    </citation>
    <scope>IDENTIFICATION</scope>
</reference>
<dbReference type="Gene3D" id="3.40.50.620">
    <property type="entry name" value="HUPs"/>
    <property type="match status" value="1"/>
</dbReference>
<accession>M8CIX5</accession>
<dbReference type="AlphaFoldDB" id="M8CIX5"/>
<sequence length="241" mass="27885">MAINVNKLLEAGCKVKIFMADWFALTNHNVSLRKVHDVCAYTTEMWRTVGMHLDEVELVRASDEVSRDTHRYWPLDMKVARRTKLSDMVECILSSKDMRLYGSFLYQPKGLFSDEVFDTCLHSAAILSRDEADVWLLDIGQRASNKVVERYREREAAMREDRHRPVVALSHGVLPSLLEYPEIEMFGDPRWAIYMEDTEWEVGRAMRKAFCPPGTADGNPCLEYIRQIIFPLFGKFEVATL</sequence>
<dbReference type="PANTHER" id="PTHR46264:SF7">
    <property type="entry name" value="TYROSINE--TRNA LIGASE"/>
    <property type="match status" value="1"/>
</dbReference>
<dbReference type="ExpressionAtlas" id="M8CIX5">
    <property type="expression patterns" value="baseline"/>
</dbReference>
<dbReference type="GO" id="GO:0004831">
    <property type="term" value="F:tyrosine-tRNA ligase activity"/>
    <property type="evidence" value="ECO:0007669"/>
    <property type="project" value="TreeGrafter"/>
</dbReference>
<dbReference type="GO" id="GO:0005737">
    <property type="term" value="C:cytoplasm"/>
    <property type="evidence" value="ECO:0007669"/>
    <property type="project" value="TreeGrafter"/>
</dbReference>
<dbReference type="InterPro" id="IPR014729">
    <property type="entry name" value="Rossmann-like_a/b/a_fold"/>
</dbReference>
<proteinExistence type="predicted"/>
<dbReference type="EnsemblPlants" id="EMT27242">
    <property type="protein sequence ID" value="EMT27242"/>
    <property type="gene ID" value="F775_19601"/>
</dbReference>
<name>M8CIX5_AEGTA</name>
<dbReference type="InterPro" id="IPR050489">
    <property type="entry name" value="Tyr-tRNA_synthase"/>
</dbReference>
<dbReference type="PANTHER" id="PTHR46264">
    <property type="entry name" value="TYROSINE-TRNA LIGASE"/>
    <property type="match status" value="1"/>
</dbReference>